<name>A0A645IQ24_9ZZZZ</name>
<comment type="caution">
    <text evidence="1">The sequence shown here is derived from an EMBL/GenBank/DDBJ whole genome shotgun (WGS) entry which is preliminary data.</text>
</comment>
<dbReference type="AlphaFoldDB" id="A0A645IQ24"/>
<proteinExistence type="predicted"/>
<organism evidence="1">
    <name type="scientific">bioreactor metagenome</name>
    <dbReference type="NCBI Taxonomy" id="1076179"/>
    <lineage>
        <taxon>unclassified sequences</taxon>
        <taxon>metagenomes</taxon>
        <taxon>ecological metagenomes</taxon>
    </lineage>
</organism>
<evidence type="ECO:0000313" key="1">
    <source>
        <dbReference type="EMBL" id="MPN53186.1"/>
    </source>
</evidence>
<accession>A0A645IQ24</accession>
<protein>
    <submittedName>
        <fullName evidence="1">Uncharacterized protein</fullName>
    </submittedName>
</protein>
<sequence>MSICIIRKMDKIRAISVRISANFVFNGTSASKIKYFSKVSR</sequence>
<dbReference type="EMBL" id="VSSQ01120047">
    <property type="protein sequence ID" value="MPN53186.1"/>
    <property type="molecule type" value="Genomic_DNA"/>
</dbReference>
<reference evidence="1" key="1">
    <citation type="submission" date="2019-08" db="EMBL/GenBank/DDBJ databases">
        <authorList>
            <person name="Kucharzyk K."/>
            <person name="Murdoch R.W."/>
            <person name="Higgins S."/>
            <person name="Loffler F."/>
        </authorList>
    </citation>
    <scope>NUCLEOTIDE SEQUENCE</scope>
</reference>
<gene>
    <name evidence="1" type="ORF">SDC9_200850</name>
</gene>